<dbReference type="SUPFAM" id="SSF56091">
    <property type="entry name" value="DNA ligase/mRNA capping enzyme, catalytic domain"/>
    <property type="match status" value="1"/>
</dbReference>
<keyword evidence="8" id="KW-0694">RNA-binding</keyword>
<evidence type="ECO:0000256" key="9">
    <source>
        <dbReference type="ARBA" id="ARBA00023242"/>
    </source>
</evidence>
<dbReference type="PANTHER" id="PTHR13403:SF6">
    <property type="entry name" value="SNURPORTIN-1"/>
    <property type="match status" value="1"/>
</dbReference>
<evidence type="ECO:0000256" key="6">
    <source>
        <dbReference type="ARBA" id="ARBA00022448"/>
    </source>
</evidence>
<dbReference type="GO" id="GO:0005737">
    <property type="term" value="C:cytoplasm"/>
    <property type="evidence" value="ECO:0007669"/>
    <property type="project" value="UniProtKB-SubCell"/>
</dbReference>
<keyword evidence="13" id="KW-1185">Reference proteome</keyword>
<evidence type="ECO:0000256" key="2">
    <source>
        <dbReference type="ARBA" id="ARBA00004123"/>
    </source>
</evidence>
<evidence type="ECO:0000256" key="8">
    <source>
        <dbReference type="ARBA" id="ARBA00022884"/>
    </source>
</evidence>
<reference evidence="11" key="2">
    <citation type="submission" date="2020-01" db="EMBL/GenBank/DDBJ databases">
        <authorList>
            <person name="Korhonen P.K.K."/>
            <person name="Guangxu M.G."/>
            <person name="Wang T.W."/>
            <person name="Stroehlein A.J.S."/>
            <person name="Young N.D."/>
            <person name="Ang C.-S.A."/>
            <person name="Fernando D.W.F."/>
            <person name="Lu H.L."/>
            <person name="Taylor S.T."/>
            <person name="Ehtesham M.E.M."/>
            <person name="Najaraj S.H.N."/>
            <person name="Harsha G.H.G."/>
            <person name="Madugundu A.M."/>
            <person name="Renuse S.R."/>
            <person name="Holt D.H."/>
            <person name="Pandey A.P."/>
            <person name="Papenfuss A.P."/>
            <person name="Gasser R.B.G."/>
            <person name="Fischer K.F."/>
        </authorList>
    </citation>
    <scope>NUCLEOTIDE SEQUENCE</scope>
    <source>
        <strain evidence="11">SSS_KF_BRIS2020</strain>
    </source>
</reference>
<dbReference type="GO" id="GO:0061015">
    <property type="term" value="P:snRNA import into nucleus"/>
    <property type="evidence" value="ECO:0007669"/>
    <property type="project" value="InterPro"/>
</dbReference>
<comment type="function">
    <text evidence="1">Functions as an U snRNP-specific nuclear import adapter. Involved in the trimethylguanosine (m3G)-cap-dependent nuclear import of U snRNPs. Binds specifically to the terminal m3G-cap U snRNAs.</text>
</comment>
<comment type="subcellular location">
    <subcellularLocation>
        <location evidence="3">Cytoplasm</location>
    </subcellularLocation>
    <subcellularLocation>
        <location evidence="2">Nucleus</location>
    </subcellularLocation>
</comment>
<dbReference type="AlphaFoldDB" id="A0A834RAI5"/>
<dbReference type="GO" id="GO:0003723">
    <property type="term" value="F:RNA binding"/>
    <property type="evidence" value="ECO:0007669"/>
    <property type="project" value="UniProtKB-KW"/>
</dbReference>
<accession>A0A834RAI5</accession>
<dbReference type="Proteomes" id="UP000070412">
    <property type="component" value="Unassembled WGS sequence"/>
</dbReference>
<name>A0A834RAI5_SARSC</name>
<reference evidence="12" key="3">
    <citation type="submission" date="2022-06" db="UniProtKB">
        <authorList>
            <consortium name="EnsemblMetazoa"/>
        </authorList>
    </citation>
    <scope>IDENTIFICATION</scope>
</reference>
<reference evidence="13" key="1">
    <citation type="journal article" date="2020" name="PLoS Negl. Trop. Dis.">
        <title>High-quality nuclear genome for Sarcoptes scabiei-A critical resource for a neglected parasite.</title>
        <authorList>
            <person name="Korhonen P.K."/>
            <person name="Gasser R.B."/>
            <person name="Ma G."/>
            <person name="Wang T."/>
            <person name="Stroehlein A.J."/>
            <person name="Young N.D."/>
            <person name="Ang C.S."/>
            <person name="Fernando D.D."/>
            <person name="Lu H.C."/>
            <person name="Taylor S."/>
            <person name="Reynolds S.L."/>
            <person name="Mofiz E."/>
            <person name="Najaraj S.H."/>
            <person name="Gowda H."/>
            <person name="Madugundu A."/>
            <person name="Renuse S."/>
            <person name="Holt D."/>
            <person name="Pandey A."/>
            <person name="Papenfuss A.T."/>
            <person name="Fischer K."/>
        </authorList>
    </citation>
    <scope>NUCLEOTIDE SEQUENCE [LARGE SCALE GENOMIC DNA]</scope>
</reference>
<dbReference type="InterPro" id="IPR047857">
    <property type="entry name" value="Snurportin1_C"/>
</dbReference>
<evidence type="ECO:0000256" key="5">
    <source>
        <dbReference type="ARBA" id="ARBA00016034"/>
    </source>
</evidence>
<dbReference type="EMBL" id="WVUK01000056">
    <property type="protein sequence ID" value="KAF7493165.1"/>
    <property type="molecule type" value="Genomic_DNA"/>
</dbReference>
<proteinExistence type="inferred from homology"/>
<evidence type="ECO:0000256" key="1">
    <source>
        <dbReference type="ARBA" id="ARBA00003975"/>
    </source>
</evidence>
<feature type="domain" description="Snurportin-1 m3G cap-binding" evidence="10">
    <location>
        <begin position="154"/>
        <end position="272"/>
    </location>
</feature>
<evidence type="ECO:0000256" key="3">
    <source>
        <dbReference type="ARBA" id="ARBA00004496"/>
    </source>
</evidence>
<evidence type="ECO:0000313" key="13">
    <source>
        <dbReference type="Proteomes" id="UP000070412"/>
    </source>
</evidence>
<keyword evidence="6" id="KW-0813">Transport</keyword>
<dbReference type="InterPro" id="IPR017336">
    <property type="entry name" value="Snurportin-1"/>
</dbReference>
<protein>
    <recommendedName>
        <fullName evidence="5">Snurportin-1</fullName>
    </recommendedName>
</protein>
<dbReference type="Pfam" id="PF21974">
    <property type="entry name" value="SPN1_m3Gcap_bd"/>
    <property type="match status" value="2"/>
</dbReference>
<evidence type="ECO:0000256" key="7">
    <source>
        <dbReference type="ARBA" id="ARBA00022490"/>
    </source>
</evidence>
<gene>
    <name evidence="11" type="ORF">SSS_6656</name>
</gene>
<comment type="similarity">
    <text evidence="4">Belongs to the snurportin family.</text>
</comment>
<evidence type="ECO:0000313" key="11">
    <source>
        <dbReference type="EMBL" id="KAF7493165.1"/>
    </source>
</evidence>
<evidence type="ECO:0000256" key="4">
    <source>
        <dbReference type="ARBA" id="ARBA00007540"/>
    </source>
</evidence>
<dbReference type="Gene3D" id="3.30.470.30">
    <property type="entry name" value="DNA ligase/mRNA capping enzyme"/>
    <property type="match status" value="1"/>
</dbReference>
<keyword evidence="7" id="KW-0963">Cytoplasm</keyword>
<dbReference type="PANTHER" id="PTHR13403">
    <property type="entry name" value="SNURPORTIN1 RNUT1 PROTEIN RNA, U TRANSPORTER 1"/>
    <property type="match status" value="1"/>
</dbReference>
<organism evidence="11">
    <name type="scientific">Sarcoptes scabiei</name>
    <name type="common">Itch mite</name>
    <name type="synonym">Acarus scabiei</name>
    <dbReference type="NCBI Taxonomy" id="52283"/>
    <lineage>
        <taxon>Eukaryota</taxon>
        <taxon>Metazoa</taxon>
        <taxon>Ecdysozoa</taxon>
        <taxon>Arthropoda</taxon>
        <taxon>Chelicerata</taxon>
        <taxon>Arachnida</taxon>
        <taxon>Acari</taxon>
        <taxon>Acariformes</taxon>
        <taxon>Sarcoptiformes</taxon>
        <taxon>Astigmata</taxon>
        <taxon>Psoroptidia</taxon>
        <taxon>Sarcoptoidea</taxon>
        <taxon>Sarcoptidae</taxon>
        <taxon>Sarcoptinae</taxon>
        <taxon>Sarcoptes</taxon>
    </lineage>
</organism>
<dbReference type="OrthoDB" id="10003593at2759"/>
<feature type="domain" description="Snurportin-1 m3G cap-binding" evidence="10">
    <location>
        <begin position="318"/>
        <end position="372"/>
    </location>
</feature>
<keyword evidence="9" id="KW-0539">Nucleus</keyword>
<dbReference type="CDD" id="cd09232">
    <property type="entry name" value="Snurportin-1_C"/>
    <property type="match status" value="1"/>
</dbReference>
<sequence length="396" mass="47104">MNMMNLKDNPIDFLDRFENVFQISHVVANDTRRPHPRFKNNEQNDNVVKDIQNKRRNEFLQRIIKKREELLSKLRHLSQYDFDDYEDSCDISFEESIDYVLESEISNSIEIDPNSIESKEEKSYKRKRSEEVVIDKNHRRIPPRKNHRKLIADKFMLSEWLVDVPEDFFRNWFMMCCPKGRRTMIIASNGQTKVYTRTGYYLFRFQSLIPGGSRTWIEKHNQKSKKSILDCIFVETEQTFYILDVIVWNGCSIFDCDTEFRFYWMHNNIGEVLFKDQKDKIHHQNKPSIDVEMQEEVSGREVIRKNSPSSRQFSSGLSHLSFKPIDYWPCTVDNIRESANLSTFKEEIDGILFYHKQAPYTSGVTPLVCWLKIPMLPKIFPQIFSQTINNECDLIN</sequence>
<evidence type="ECO:0000313" key="12">
    <source>
        <dbReference type="EnsemblMetazoa" id="KAF7493165.1"/>
    </source>
</evidence>
<dbReference type="GO" id="GO:0005634">
    <property type="term" value="C:nucleus"/>
    <property type="evidence" value="ECO:0007669"/>
    <property type="project" value="UniProtKB-SubCell"/>
</dbReference>
<dbReference type="EnsemblMetazoa" id="SSS_6656s_mrna">
    <property type="protein sequence ID" value="KAF7493165.1"/>
    <property type="gene ID" value="SSS_6656"/>
</dbReference>
<evidence type="ECO:0000259" key="10">
    <source>
        <dbReference type="Pfam" id="PF21974"/>
    </source>
</evidence>